<dbReference type="GO" id="GO:0005829">
    <property type="term" value="C:cytosol"/>
    <property type="evidence" value="ECO:0007669"/>
    <property type="project" value="TreeGrafter"/>
</dbReference>
<dbReference type="GO" id="GO:0004239">
    <property type="term" value="F:initiator methionyl aminopeptidase activity"/>
    <property type="evidence" value="ECO:0007669"/>
    <property type="project" value="UniProtKB-UniRule"/>
</dbReference>
<proteinExistence type="inferred from homology"/>
<dbReference type="EC" id="3.4.11.18" evidence="6 7"/>
<name>A0A1F5EQB9_9BACT</name>
<evidence type="ECO:0000256" key="6">
    <source>
        <dbReference type="HAMAP-Rule" id="MF_01974"/>
    </source>
</evidence>
<dbReference type="Proteomes" id="UP000185891">
    <property type="component" value="Unassembled WGS sequence"/>
</dbReference>
<dbReference type="Pfam" id="PF00557">
    <property type="entry name" value="Peptidase_M24"/>
    <property type="match status" value="1"/>
</dbReference>
<evidence type="ECO:0000256" key="5">
    <source>
        <dbReference type="ARBA" id="ARBA00022801"/>
    </source>
</evidence>
<feature type="binding site" evidence="6">
    <location>
        <position position="238"/>
    </location>
    <ligand>
        <name>a divalent metal cation</name>
        <dbReference type="ChEBI" id="CHEBI:60240"/>
        <label>2</label>
        <note>catalytic</note>
    </ligand>
</feature>
<feature type="binding site" evidence="6">
    <location>
        <position position="81"/>
    </location>
    <ligand>
        <name>substrate</name>
    </ligand>
</feature>
<dbReference type="GO" id="GO:0070006">
    <property type="term" value="F:metalloaminopeptidase activity"/>
    <property type="evidence" value="ECO:0007669"/>
    <property type="project" value="UniProtKB-UniRule"/>
</dbReference>
<feature type="binding site" evidence="6">
    <location>
        <position position="111"/>
    </location>
    <ligand>
        <name>a divalent metal cation</name>
        <dbReference type="ChEBI" id="CHEBI:60240"/>
        <label>1</label>
    </ligand>
</feature>
<keyword evidence="2 6" id="KW-0031">Aminopeptidase</keyword>
<dbReference type="PANTHER" id="PTHR43330:SF27">
    <property type="entry name" value="METHIONINE AMINOPEPTIDASE"/>
    <property type="match status" value="1"/>
</dbReference>
<dbReference type="NCBIfam" id="TIGR00500">
    <property type="entry name" value="met_pdase_I"/>
    <property type="match status" value="1"/>
</dbReference>
<evidence type="ECO:0000259" key="8">
    <source>
        <dbReference type="Pfam" id="PF00557"/>
    </source>
</evidence>
<reference evidence="9 10" key="1">
    <citation type="journal article" date="2016" name="Nat. Commun.">
        <title>Thousands of microbial genomes shed light on interconnected biogeochemical processes in an aquifer system.</title>
        <authorList>
            <person name="Anantharaman K."/>
            <person name="Brown C.T."/>
            <person name="Hug L.A."/>
            <person name="Sharon I."/>
            <person name="Castelle C.J."/>
            <person name="Probst A.J."/>
            <person name="Thomas B.C."/>
            <person name="Singh A."/>
            <person name="Wilkins M.J."/>
            <person name="Karaoz U."/>
            <person name="Brodie E.L."/>
            <person name="Williams K.H."/>
            <person name="Hubbard S.S."/>
            <person name="Banfield J.F."/>
        </authorList>
    </citation>
    <scope>NUCLEOTIDE SEQUENCE [LARGE SCALE GENOMIC DNA]</scope>
</reference>
<feature type="binding site" evidence="6">
    <location>
        <position position="181"/>
    </location>
    <ligand>
        <name>substrate</name>
    </ligand>
</feature>
<feature type="domain" description="Peptidase M24" evidence="8">
    <location>
        <begin position="11"/>
        <end position="245"/>
    </location>
</feature>
<comment type="function">
    <text evidence="1 6">Removes the N-terminal methionine from nascent proteins. The N-terminal methionine is often cleaved when the second residue in the primary sequence is small and uncharged (Met-Ala-, Cys, Gly, Pro, Ser, Thr, or Val). Requires deformylation of the N(alpha)-formylated initiator methionine before it can be hydrolyzed.</text>
</comment>
<dbReference type="InterPro" id="IPR000994">
    <property type="entry name" value="Pept_M24"/>
</dbReference>
<dbReference type="HAMAP" id="MF_01974">
    <property type="entry name" value="MetAP_1"/>
    <property type="match status" value="1"/>
</dbReference>
<evidence type="ECO:0000256" key="7">
    <source>
        <dbReference type="RuleBase" id="RU003653"/>
    </source>
</evidence>
<comment type="caution">
    <text evidence="9">The sequence shown here is derived from an EMBL/GenBank/DDBJ whole genome shotgun (WGS) entry which is preliminary data.</text>
</comment>
<evidence type="ECO:0000313" key="10">
    <source>
        <dbReference type="Proteomes" id="UP000185891"/>
    </source>
</evidence>
<evidence type="ECO:0000256" key="1">
    <source>
        <dbReference type="ARBA" id="ARBA00002521"/>
    </source>
</evidence>
<keyword evidence="5 6" id="KW-0378">Hydrolase</keyword>
<dbReference type="InterPro" id="IPR001714">
    <property type="entry name" value="Pept_M24_MAP"/>
</dbReference>
<evidence type="ECO:0000256" key="3">
    <source>
        <dbReference type="ARBA" id="ARBA00022670"/>
    </source>
</evidence>
<comment type="subunit">
    <text evidence="6">Monomer.</text>
</comment>
<feature type="binding site" evidence="6">
    <location>
        <position position="111"/>
    </location>
    <ligand>
        <name>a divalent metal cation</name>
        <dbReference type="ChEBI" id="CHEBI:60240"/>
        <label>2</label>
        <note>catalytic</note>
    </ligand>
</feature>
<dbReference type="GO" id="GO:0046872">
    <property type="term" value="F:metal ion binding"/>
    <property type="evidence" value="ECO:0007669"/>
    <property type="project" value="UniProtKB-UniRule"/>
</dbReference>
<gene>
    <name evidence="6" type="primary">map</name>
    <name evidence="9" type="ORF">A3E89_00295</name>
</gene>
<protein>
    <recommendedName>
        <fullName evidence="6 7">Methionine aminopeptidase</fullName>
        <shortName evidence="6">MAP</shortName>
        <shortName evidence="6">MetAP</shortName>
        <ecNumber evidence="6 7">3.4.11.18</ecNumber>
    </recommendedName>
    <alternativeName>
        <fullName evidence="6">Peptidase M</fullName>
    </alternativeName>
</protein>
<comment type="cofactor">
    <cofactor evidence="6">
        <name>Co(2+)</name>
        <dbReference type="ChEBI" id="CHEBI:48828"/>
    </cofactor>
    <cofactor evidence="6">
        <name>Zn(2+)</name>
        <dbReference type="ChEBI" id="CHEBI:29105"/>
    </cofactor>
    <cofactor evidence="6">
        <name>Mn(2+)</name>
        <dbReference type="ChEBI" id="CHEBI:29035"/>
    </cofactor>
    <cofactor evidence="6">
        <name>Fe(2+)</name>
        <dbReference type="ChEBI" id="CHEBI:29033"/>
    </cofactor>
    <text evidence="6">Binds 2 divalent metal cations per subunit. Has a high-affinity and a low affinity metal-binding site. The true nature of the physiological cofactor is under debate. The enzyme is active with cobalt, zinc, manganese or divalent iron ions. Most likely, methionine aminopeptidases function as mononuclear Fe(2+)-metalloproteases under physiological conditions, and the catalytically relevant metal-binding site has been assigned to the histidine-containing high-affinity site.</text>
</comment>
<evidence type="ECO:0000256" key="4">
    <source>
        <dbReference type="ARBA" id="ARBA00022723"/>
    </source>
</evidence>
<accession>A0A1F5EQB9</accession>
<organism evidence="9 10">
    <name type="scientific">Candidatus Campbellbacteria bacterium RIFCSPHIGHO2_12_FULL_35_10</name>
    <dbReference type="NCBI Taxonomy" id="1797578"/>
    <lineage>
        <taxon>Bacteria</taxon>
        <taxon>Candidatus Campbelliibacteriota</taxon>
    </lineage>
</organism>
<feature type="binding site" evidence="6">
    <location>
        <position position="174"/>
    </location>
    <ligand>
        <name>a divalent metal cation</name>
        <dbReference type="ChEBI" id="CHEBI:60240"/>
        <label>2</label>
        <note>catalytic</note>
    </ligand>
</feature>
<evidence type="ECO:0000256" key="2">
    <source>
        <dbReference type="ARBA" id="ARBA00022438"/>
    </source>
</evidence>
<feature type="binding site" evidence="6">
    <location>
        <position position="100"/>
    </location>
    <ligand>
        <name>a divalent metal cation</name>
        <dbReference type="ChEBI" id="CHEBI:60240"/>
        <label>1</label>
    </ligand>
</feature>
<dbReference type="EMBL" id="MFAA01000010">
    <property type="protein sequence ID" value="OGD69384.1"/>
    <property type="molecule type" value="Genomic_DNA"/>
</dbReference>
<dbReference type="Gene3D" id="3.90.230.10">
    <property type="entry name" value="Creatinase/methionine aminopeptidase superfamily"/>
    <property type="match status" value="1"/>
</dbReference>
<dbReference type="CDD" id="cd01086">
    <property type="entry name" value="MetAP1"/>
    <property type="match status" value="1"/>
</dbReference>
<dbReference type="PANTHER" id="PTHR43330">
    <property type="entry name" value="METHIONINE AMINOPEPTIDASE"/>
    <property type="match status" value="1"/>
</dbReference>
<dbReference type="InterPro" id="IPR036005">
    <property type="entry name" value="Creatinase/aminopeptidase-like"/>
</dbReference>
<sequence>MIYIESEINILREGGKRLAFILNEVAKNVVSGAKISDLNEYAEQLIKEGGDKPAFLHYKPEGAKFPYPASLCVSVNEEVVHGISSNNDRILKEGDIVGIDLGLIHNGLVTDMAMTVGVGEIDKEAKRLIETTRQSLYEAIKAARDGNKTGDIGFAIENFVKSSGFGIIDELGGHGVGKHVHEEPFISNVGKKGQGTKLKKGMVLALEPMLNEGSKKVYLDKDGYTFKTKDGKRSAHFEHTILVTDGDPEILTKI</sequence>
<dbReference type="SUPFAM" id="SSF55920">
    <property type="entry name" value="Creatinase/aminopeptidase"/>
    <property type="match status" value="1"/>
</dbReference>
<comment type="similarity">
    <text evidence="6">Belongs to the peptidase M24A family. Methionine aminopeptidase type 1 subfamily.</text>
</comment>
<keyword evidence="3 6" id="KW-0645">Protease</keyword>
<dbReference type="InterPro" id="IPR002467">
    <property type="entry name" value="Pept_M24A_MAP1"/>
</dbReference>
<feature type="binding site" evidence="6">
    <location>
        <position position="238"/>
    </location>
    <ligand>
        <name>a divalent metal cation</name>
        <dbReference type="ChEBI" id="CHEBI:60240"/>
        <label>1</label>
    </ligand>
</feature>
<dbReference type="AlphaFoldDB" id="A0A1F5EQB9"/>
<dbReference type="GO" id="GO:0006508">
    <property type="term" value="P:proteolysis"/>
    <property type="evidence" value="ECO:0007669"/>
    <property type="project" value="UniProtKB-KW"/>
</dbReference>
<feature type="binding site" evidence="6">
    <location>
        <position position="207"/>
    </location>
    <ligand>
        <name>a divalent metal cation</name>
        <dbReference type="ChEBI" id="CHEBI:60240"/>
        <label>2</label>
        <note>catalytic</note>
    </ligand>
</feature>
<comment type="catalytic activity">
    <reaction evidence="6 7">
        <text>Release of N-terminal amino acids, preferentially methionine, from peptides and arylamides.</text>
        <dbReference type="EC" id="3.4.11.18"/>
    </reaction>
</comment>
<dbReference type="PRINTS" id="PR00599">
    <property type="entry name" value="MAPEPTIDASE"/>
</dbReference>
<keyword evidence="4 6" id="KW-0479">Metal-binding</keyword>
<evidence type="ECO:0000313" key="9">
    <source>
        <dbReference type="EMBL" id="OGD69384.1"/>
    </source>
</evidence>